<dbReference type="Gene3D" id="1.10.10.10">
    <property type="entry name" value="Winged helix-like DNA-binding domain superfamily/Winged helix DNA-binding domain"/>
    <property type="match status" value="1"/>
</dbReference>
<evidence type="ECO:0000256" key="7">
    <source>
        <dbReference type="ARBA" id="ARBA00023015"/>
    </source>
</evidence>
<dbReference type="Pfam" id="PF00027">
    <property type="entry name" value="cNMP_binding"/>
    <property type="match status" value="1"/>
</dbReference>
<proteinExistence type="predicted"/>
<sequence length="240" mass="26912">MNAVVSRTWNPALAPVQHDVAAMDPIDVEQLSLHVQVVRRKLAAGQHAYRAGQPFRAIYLVHAGFLKSCELSEDGRERVTGFRMHGDLVGVESIGLAHYSCDVVALDHSEIWELPYPPVLHACLHMPELQSRLTAALAREIRADRAWMLAMGTLTAEQRVAAFLVDMAERHRRLGFSAHHFLLRMGRADIASFLGLKHETVTRALSKLDRLQCVEVHRREIRLLDVDGLRRMAGQGGTIH</sequence>
<dbReference type="CDD" id="cd00038">
    <property type="entry name" value="CAP_ED"/>
    <property type="match status" value="1"/>
</dbReference>
<keyword evidence="4" id="KW-0678">Repressor</keyword>
<evidence type="ECO:0000256" key="10">
    <source>
        <dbReference type="ARBA" id="ARBA00023159"/>
    </source>
</evidence>
<dbReference type="PRINTS" id="PR00034">
    <property type="entry name" value="HTHCRP"/>
</dbReference>
<keyword evidence="11" id="KW-0804">Transcription</keyword>
<organism evidence="14">
    <name type="scientific">Rhodanobacter sp. FW102-FHT14D07</name>
    <dbReference type="NCBI Taxonomy" id="3351462"/>
    <lineage>
        <taxon>Bacteria</taxon>
        <taxon>Pseudomonadati</taxon>
        <taxon>Pseudomonadota</taxon>
        <taxon>Gammaproteobacteria</taxon>
        <taxon>Lysobacterales</taxon>
        <taxon>Rhodanobacteraceae</taxon>
        <taxon>Rhodanobacter</taxon>
    </lineage>
</organism>
<dbReference type="RefSeq" id="WP_395116665.1">
    <property type="nucleotide sequence ID" value="NZ_CP170721.1"/>
</dbReference>
<dbReference type="GO" id="GO:0003677">
    <property type="term" value="F:DNA binding"/>
    <property type="evidence" value="ECO:0007669"/>
    <property type="project" value="UniProtKB-KW"/>
</dbReference>
<reference evidence="14" key="1">
    <citation type="submission" date="2024-10" db="EMBL/GenBank/DDBJ databases">
        <authorList>
            <person name="Lesea H.P."/>
            <person name="Kuehl J.V."/>
            <person name="Chandonia J.-M."/>
        </authorList>
    </citation>
    <scope>NUCLEOTIDE SEQUENCE</scope>
    <source>
        <strain evidence="14">FW102-FHT14D07</strain>
    </source>
</reference>
<dbReference type="InterPro" id="IPR018490">
    <property type="entry name" value="cNMP-bd_dom_sf"/>
</dbReference>
<evidence type="ECO:0000256" key="8">
    <source>
        <dbReference type="ARBA" id="ARBA00023026"/>
    </source>
</evidence>
<dbReference type="PROSITE" id="PS51063">
    <property type="entry name" value="HTH_CRP_2"/>
    <property type="match status" value="1"/>
</dbReference>
<dbReference type="SUPFAM" id="SSF46785">
    <property type="entry name" value="Winged helix' DNA-binding domain"/>
    <property type="match status" value="1"/>
</dbReference>
<keyword evidence="10" id="KW-0010">Activator</keyword>
<evidence type="ECO:0000256" key="12">
    <source>
        <dbReference type="ARBA" id="ARBA00031697"/>
    </source>
</evidence>
<dbReference type="AlphaFoldDB" id="A0AB74URM2"/>
<comment type="subunit">
    <text evidence="2">Homodimer.</text>
</comment>
<evidence type="ECO:0000256" key="11">
    <source>
        <dbReference type="ARBA" id="ARBA00023163"/>
    </source>
</evidence>
<evidence type="ECO:0000256" key="5">
    <source>
        <dbReference type="ARBA" id="ARBA00022533"/>
    </source>
</evidence>
<keyword evidence="8" id="KW-0843">Virulence</keyword>
<dbReference type="SMART" id="SM00100">
    <property type="entry name" value="cNMP"/>
    <property type="match status" value="1"/>
</dbReference>
<dbReference type="GO" id="GO:0003824">
    <property type="term" value="F:catalytic activity"/>
    <property type="evidence" value="ECO:0007669"/>
    <property type="project" value="UniProtKB-KW"/>
</dbReference>
<evidence type="ECO:0000256" key="9">
    <source>
        <dbReference type="ARBA" id="ARBA00023125"/>
    </source>
</evidence>
<dbReference type="PANTHER" id="PTHR24567:SF75">
    <property type="entry name" value="FUMARATE AND NITRATE REDUCTION REGULATORY PROTEIN"/>
    <property type="match status" value="1"/>
</dbReference>
<evidence type="ECO:0000256" key="2">
    <source>
        <dbReference type="ARBA" id="ARBA00011738"/>
    </source>
</evidence>
<dbReference type="PANTHER" id="PTHR24567">
    <property type="entry name" value="CRP FAMILY TRANSCRIPTIONAL REGULATORY PROTEIN"/>
    <property type="match status" value="1"/>
</dbReference>
<evidence type="ECO:0000256" key="4">
    <source>
        <dbReference type="ARBA" id="ARBA00022491"/>
    </source>
</evidence>
<dbReference type="InterPro" id="IPR012318">
    <property type="entry name" value="HTH_CRP"/>
</dbReference>
<keyword evidence="7" id="KW-0805">Transcription regulation</keyword>
<dbReference type="InterPro" id="IPR000595">
    <property type="entry name" value="cNMP-bd_dom"/>
</dbReference>
<evidence type="ECO:0000256" key="1">
    <source>
        <dbReference type="ARBA" id="ARBA00004496"/>
    </source>
</evidence>
<comment type="subcellular location">
    <subcellularLocation>
        <location evidence="1">Cytoplasm</location>
    </subcellularLocation>
</comment>
<evidence type="ECO:0000256" key="3">
    <source>
        <dbReference type="ARBA" id="ARBA00020769"/>
    </source>
</evidence>
<keyword evidence="5" id="KW-0021">Allosteric enzyme</keyword>
<dbReference type="Gene3D" id="2.60.120.10">
    <property type="entry name" value="Jelly Rolls"/>
    <property type="match status" value="1"/>
</dbReference>
<dbReference type="InterPro" id="IPR014710">
    <property type="entry name" value="RmlC-like_jellyroll"/>
</dbReference>
<feature type="domain" description="HTH crp-type" evidence="13">
    <location>
        <begin position="154"/>
        <end position="227"/>
    </location>
</feature>
<keyword evidence="9" id="KW-0238">DNA-binding</keyword>
<dbReference type="EMBL" id="CP170721">
    <property type="protein sequence ID" value="XIA17374.1"/>
    <property type="molecule type" value="Genomic_DNA"/>
</dbReference>
<evidence type="ECO:0000256" key="6">
    <source>
        <dbReference type="ARBA" id="ARBA00022636"/>
    </source>
</evidence>
<dbReference type="InterPro" id="IPR036388">
    <property type="entry name" value="WH-like_DNA-bd_sf"/>
</dbReference>
<evidence type="ECO:0000313" key="14">
    <source>
        <dbReference type="EMBL" id="XIA17374.1"/>
    </source>
</evidence>
<protein>
    <recommendedName>
        <fullName evidence="3">CRP-like protein Clp</fullName>
    </recommendedName>
    <alternativeName>
        <fullName evidence="12">Catabolite activation-like protein</fullName>
    </alternativeName>
</protein>
<dbReference type="SUPFAM" id="SSF51206">
    <property type="entry name" value="cAMP-binding domain-like"/>
    <property type="match status" value="1"/>
</dbReference>
<dbReference type="Pfam" id="PF13545">
    <property type="entry name" value="HTH_Crp_2"/>
    <property type="match status" value="1"/>
</dbReference>
<dbReference type="InterPro" id="IPR036390">
    <property type="entry name" value="WH_DNA-bd_sf"/>
</dbReference>
<dbReference type="GO" id="GO:0005829">
    <property type="term" value="C:cytosol"/>
    <property type="evidence" value="ECO:0007669"/>
    <property type="project" value="TreeGrafter"/>
</dbReference>
<dbReference type="InterPro" id="IPR050397">
    <property type="entry name" value="Env_Response_Regulators"/>
</dbReference>
<dbReference type="GO" id="GO:0003700">
    <property type="term" value="F:DNA-binding transcription factor activity"/>
    <property type="evidence" value="ECO:0007669"/>
    <property type="project" value="TreeGrafter"/>
</dbReference>
<dbReference type="SMART" id="SM00419">
    <property type="entry name" value="HTH_CRP"/>
    <property type="match status" value="1"/>
</dbReference>
<gene>
    <name evidence="14" type="ORF">ACFYG5_12450</name>
</gene>
<evidence type="ECO:0000259" key="13">
    <source>
        <dbReference type="PROSITE" id="PS51063"/>
    </source>
</evidence>
<name>A0AB74URM2_9GAMM</name>
<accession>A0AB74URM2</accession>
<dbReference type="FunFam" id="1.10.10.10:FF:000028">
    <property type="entry name" value="Fumarate/nitrate reduction transcriptional regulator Fnr"/>
    <property type="match status" value="1"/>
</dbReference>
<keyword evidence="6" id="KW-0973">c-di-GMP</keyword>